<evidence type="ECO:0000256" key="1">
    <source>
        <dbReference type="SAM" id="MobiDB-lite"/>
    </source>
</evidence>
<dbReference type="EMBL" id="LGRX02027503">
    <property type="protein sequence ID" value="KAK3249246.1"/>
    <property type="molecule type" value="Genomic_DNA"/>
</dbReference>
<reference evidence="3" key="2">
    <citation type="submission" date="2023-06" db="EMBL/GenBank/DDBJ databases">
        <title>Long-read-based genome assembly of the green algal bacterivore Cymbomonas tetramitiformis.</title>
        <authorList>
            <person name="Gyaltshen Y."/>
            <person name="Rozenberg A."/>
            <person name="Paasch A."/>
            <person name="Burns J.A."/>
            <person name="Warring S."/>
            <person name="Larson R."/>
            <person name="Maurer-Alcala X."/>
            <person name="Dacks J."/>
            <person name="Kim E."/>
        </authorList>
    </citation>
    <scope>NUCLEOTIDE SEQUENCE</scope>
    <source>
        <strain evidence="3">PLY_AMNH</strain>
    </source>
</reference>
<protein>
    <submittedName>
        <fullName evidence="3">Uncharacterized protein</fullName>
    </submittedName>
</protein>
<proteinExistence type="predicted"/>
<dbReference type="AlphaFoldDB" id="A0AAE0F239"/>
<evidence type="ECO:0000313" key="4">
    <source>
        <dbReference type="Proteomes" id="UP001190700"/>
    </source>
</evidence>
<name>A0AAE0F239_9CHLO</name>
<feature type="region of interest" description="Disordered" evidence="1">
    <location>
        <begin position="1"/>
        <end position="24"/>
    </location>
</feature>
<comment type="caution">
    <text evidence="3">The sequence shown here is derived from an EMBL/GenBank/DDBJ whole genome shotgun (WGS) entry which is preliminary data.</text>
</comment>
<dbReference type="Proteomes" id="UP001190700">
    <property type="component" value="Unassembled WGS sequence"/>
</dbReference>
<organism evidence="3 4">
    <name type="scientific">Cymbomonas tetramitiformis</name>
    <dbReference type="NCBI Taxonomy" id="36881"/>
    <lineage>
        <taxon>Eukaryota</taxon>
        <taxon>Viridiplantae</taxon>
        <taxon>Chlorophyta</taxon>
        <taxon>Pyramimonadophyceae</taxon>
        <taxon>Pyramimonadales</taxon>
        <taxon>Pyramimonadaceae</taxon>
        <taxon>Cymbomonas</taxon>
    </lineage>
</organism>
<evidence type="ECO:0000313" key="3">
    <source>
        <dbReference type="EMBL" id="KAK3249246.1"/>
    </source>
</evidence>
<evidence type="ECO:0000313" key="2">
    <source>
        <dbReference type="EMBL" id="KAK3245831.1"/>
    </source>
</evidence>
<keyword evidence="4" id="KW-1185">Reference proteome</keyword>
<reference evidence="3 4" key="1">
    <citation type="journal article" date="2015" name="Genome Biol. Evol.">
        <title>Comparative Genomics of a Bacterivorous Green Alga Reveals Evolutionary Causalities and Consequences of Phago-Mixotrophic Mode of Nutrition.</title>
        <authorList>
            <person name="Burns J.A."/>
            <person name="Paasch A."/>
            <person name="Narechania A."/>
            <person name="Kim E."/>
        </authorList>
    </citation>
    <scope>NUCLEOTIDE SEQUENCE [LARGE SCALE GENOMIC DNA]</scope>
    <source>
        <strain evidence="3">PLY_AMNH</strain>
    </source>
</reference>
<dbReference type="EMBL" id="LGRX02030310">
    <property type="protein sequence ID" value="KAK3245831.1"/>
    <property type="molecule type" value="Genomic_DNA"/>
</dbReference>
<accession>A0AAE0F239</accession>
<gene>
    <name evidence="3" type="ORF">CYMTET_41322</name>
    <name evidence="2" type="ORF">CYMTET_44652</name>
</gene>
<sequence length="433" mass="47918">MSVDRTVNTLSGSRLPSVASSNASGTNPLQFIKTFAAALCDENVGLTTLIDRAATVNNVKQIILNTDFGVTEVESVSLDANRSPTFRGASAKQALLIGIKHGDTSTDKLARTCKTMFDGDSTITVISENCPGYAHNTSSDDTINATDDLFRQLPTSRVTFLDIRQASVMGVVEIPLIYRELMLQKIASLTYDDNSKQEIKRAMISLISGAHDSIGCLIASCDPNISHENRRVPANGYAISDVLLKYDDLTVKKWSTPWCDSIRNKIKGTLQTYTKMCRIVDDLLEFMLKIVLSEDFFFTYAEFGVIVATKKGVNLMRLFFLQVEYLRKVLCILRESGVAQISQKESSDIKTITWKRLLTWMYFVVFHISRMHEADGPGEGIFAEWLSHGAIDLVDAYTVRAVLTAQTEKVIVVAGSTHVESVTRLLRTTVGTP</sequence>